<reference evidence="2" key="1">
    <citation type="submission" date="2016-04" db="EMBL/GenBank/DDBJ databases">
        <authorList>
            <person name="Chen L."/>
            <person name="Zhuang W."/>
            <person name="Wang G."/>
        </authorList>
    </citation>
    <scope>NUCLEOTIDE SEQUENCE [LARGE SCALE GENOMIC DNA]</scope>
    <source>
        <strain evidence="2">208</strain>
    </source>
</reference>
<dbReference type="EMBL" id="LWBP01000010">
    <property type="protein sequence ID" value="OQP67805.1"/>
    <property type="molecule type" value="Genomic_DNA"/>
</dbReference>
<accession>A0A1V9GAW1</accession>
<sequence length="72" mass="8109">MSFQAYLDNIKTKTGNSADQFKKLAEKKGFVKKNDLTEGTKAGDIIKWLKEGYDLGHGHAMVLVAYFKGKRE</sequence>
<proteinExistence type="predicted"/>
<dbReference type="InterPro" id="IPR025629">
    <property type="entry name" value="DUF4287"/>
</dbReference>
<name>A0A1V9GAW1_9BACT</name>
<evidence type="ECO:0000313" key="2">
    <source>
        <dbReference type="Proteomes" id="UP000192276"/>
    </source>
</evidence>
<evidence type="ECO:0000313" key="1">
    <source>
        <dbReference type="EMBL" id="OQP67805.1"/>
    </source>
</evidence>
<evidence type="ECO:0008006" key="3">
    <source>
        <dbReference type="Google" id="ProtNLM"/>
    </source>
</evidence>
<dbReference type="Pfam" id="PF14117">
    <property type="entry name" value="DUF4287"/>
    <property type="match status" value="1"/>
</dbReference>
<dbReference type="AlphaFoldDB" id="A0A1V9GAW1"/>
<dbReference type="OrthoDB" id="9809825at2"/>
<comment type="caution">
    <text evidence="1">The sequence shown here is derived from an EMBL/GenBank/DDBJ whole genome shotgun (WGS) entry which is preliminary data.</text>
</comment>
<organism evidence="1 2">
    <name type="scientific">Niastella populi</name>
    <dbReference type="NCBI Taxonomy" id="550983"/>
    <lineage>
        <taxon>Bacteria</taxon>
        <taxon>Pseudomonadati</taxon>
        <taxon>Bacteroidota</taxon>
        <taxon>Chitinophagia</taxon>
        <taxon>Chitinophagales</taxon>
        <taxon>Chitinophagaceae</taxon>
        <taxon>Niastella</taxon>
    </lineage>
</organism>
<dbReference type="STRING" id="550983.A4R26_32780"/>
<dbReference type="Proteomes" id="UP000192276">
    <property type="component" value="Unassembled WGS sequence"/>
</dbReference>
<dbReference type="RefSeq" id="WP_081160801.1">
    <property type="nucleotide sequence ID" value="NZ_LWBP01000010.1"/>
</dbReference>
<keyword evidence="2" id="KW-1185">Reference proteome</keyword>
<gene>
    <name evidence="1" type="ORF">A4R26_32780</name>
</gene>
<protein>
    <recommendedName>
        <fullName evidence="3">DUF4287 domain-containing protein</fullName>
    </recommendedName>
</protein>